<dbReference type="InterPro" id="IPR037069">
    <property type="entry name" value="AcylCoA_DH/ox_N_sf"/>
</dbReference>
<dbReference type="Gene3D" id="1.10.540.10">
    <property type="entry name" value="Acyl-CoA dehydrogenase/oxidase, N-terminal domain"/>
    <property type="match status" value="1"/>
</dbReference>
<organism evidence="7 8">
    <name type="scientific">Chelatococcus asaccharovorans</name>
    <dbReference type="NCBI Taxonomy" id="28210"/>
    <lineage>
        <taxon>Bacteria</taxon>
        <taxon>Pseudomonadati</taxon>
        <taxon>Pseudomonadota</taxon>
        <taxon>Alphaproteobacteria</taxon>
        <taxon>Hyphomicrobiales</taxon>
        <taxon>Chelatococcaceae</taxon>
        <taxon>Chelatococcus</taxon>
    </lineage>
</organism>
<gene>
    <name evidence="7" type="ORF">C7450_108378</name>
</gene>
<keyword evidence="3" id="KW-0285">Flavoprotein</keyword>
<reference evidence="7 8" key="1">
    <citation type="submission" date="2018-05" db="EMBL/GenBank/DDBJ databases">
        <title>Genomic Encyclopedia of Type Strains, Phase IV (KMG-IV): sequencing the most valuable type-strain genomes for metagenomic binning, comparative biology and taxonomic classification.</title>
        <authorList>
            <person name="Goeker M."/>
        </authorList>
    </citation>
    <scope>NUCLEOTIDE SEQUENCE [LARGE SCALE GENOMIC DNA]</scope>
    <source>
        <strain evidence="7 8">DSM 6462</strain>
    </source>
</reference>
<dbReference type="InterPro" id="IPR009075">
    <property type="entry name" value="AcylCo_DH/oxidase_C"/>
</dbReference>
<comment type="similarity">
    <text evidence="2">Belongs to the acyl-CoA dehydrogenase family.</text>
</comment>
<evidence type="ECO:0000313" key="7">
    <source>
        <dbReference type="EMBL" id="PXW56625.1"/>
    </source>
</evidence>
<dbReference type="RefSeq" id="WP_110376337.1">
    <property type="nucleotide sequence ID" value="NZ_JAHBRY010000001.1"/>
</dbReference>
<evidence type="ECO:0000256" key="1">
    <source>
        <dbReference type="ARBA" id="ARBA00001974"/>
    </source>
</evidence>
<dbReference type="AlphaFoldDB" id="A0A2V3U2H8"/>
<dbReference type="InterPro" id="IPR046373">
    <property type="entry name" value="Acyl-CoA_Oxase/DH_mid-dom_sf"/>
</dbReference>
<dbReference type="SUPFAM" id="SSF56645">
    <property type="entry name" value="Acyl-CoA dehydrogenase NM domain-like"/>
    <property type="match status" value="1"/>
</dbReference>
<dbReference type="EMBL" id="QJJK01000008">
    <property type="protein sequence ID" value="PXW56625.1"/>
    <property type="molecule type" value="Genomic_DNA"/>
</dbReference>
<accession>A0A2V3U2H8</accession>
<dbReference type="PANTHER" id="PTHR43884:SF12">
    <property type="entry name" value="ISOVALERYL-COA DEHYDROGENASE, MITOCHONDRIAL-RELATED"/>
    <property type="match status" value="1"/>
</dbReference>
<evidence type="ECO:0000259" key="5">
    <source>
        <dbReference type="Pfam" id="PF00441"/>
    </source>
</evidence>
<dbReference type="PANTHER" id="PTHR43884">
    <property type="entry name" value="ACYL-COA DEHYDROGENASE"/>
    <property type="match status" value="1"/>
</dbReference>
<dbReference type="SUPFAM" id="SSF47203">
    <property type="entry name" value="Acyl-CoA dehydrogenase C-terminal domain-like"/>
    <property type="match status" value="1"/>
</dbReference>
<dbReference type="GO" id="GO:0050660">
    <property type="term" value="F:flavin adenine dinucleotide binding"/>
    <property type="evidence" value="ECO:0007669"/>
    <property type="project" value="InterPro"/>
</dbReference>
<dbReference type="InterPro" id="IPR013786">
    <property type="entry name" value="AcylCoA_DH/ox_N"/>
</dbReference>
<feature type="domain" description="Acyl-CoA dehydrogenase/oxidase N-terminal" evidence="6">
    <location>
        <begin position="26"/>
        <end position="117"/>
    </location>
</feature>
<keyword evidence="8" id="KW-1185">Reference proteome</keyword>
<dbReference type="Gene3D" id="1.20.140.10">
    <property type="entry name" value="Butyryl-CoA Dehydrogenase, subunit A, domain 3"/>
    <property type="match status" value="1"/>
</dbReference>
<name>A0A2V3U2H8_9HYPH</name>
<dbReference type="Gene3D" id="2.40.110.10">
    <property type="entry name" value="Butyryl-CoA Dehydrogenase, subunit A, domain 2"/>
    <property type="match status" value="1"/>
</dbReference>
<dbReference type="Pfam" id="PF00441">
    <property type="entry name" value="Acyl-CoA_dh_1"/>
    <property type="match status" value="1"/>
</dbReference>
<dbReference type="InterPro" id="IPR009100">
    <property type="entry name" value="AcylCoA_DH/oxidase_NM_dom_sf"/>
</dbReference>
<evidence type="ECO:0000313" key="8">
    <source>
        <dbReference type="Proteomes" id="UP000248021"/>
    </source>
</evidence>
<dbReference type="Pfam" id="PF02771">
    <property type="entry name" value="Acyl-CoA_dh_N"/>
    <property type="match status" value="1"/>
</dbReference>
<comment type="caution">
    <text evidence="7">The sequence shown here is derived from an EMBL/GenBank/DDBJ whole genome shotgun (WGS) entry which is preliminary data.</text>
</comment>
<evidence type="ECO:0000256" key="4">
    <source>
        <dbReference type="ARBA" id="ARBA00022827"/>
    </source>
</evidence>
<dbReference type="InterPro" id="IPR036250">
    <property type="entry name" value="AcylCo_DH-like_C"/>
</dbReference>
<comment type="cofactor">
    <cofactor evidence="1">
        <name>FAD</name>
        <dbReference type="ChEBI" id="CHEBI:57692"/>
    </cofactor>
</comment>
<proteinExistence type="inferred from homology"/>
<protein>
    <submittedName>
        <fullName evidence="7">Alkylation response protein AidB-like acyl-CoA dehydrogenase</fullName>
    </submittedName>
</protein>
<evidence type="ECO:0000259" key="6">
    <source>
        <dbReference type="Pfam" id="PF02771"/>
    </source>
</evidence>
<keyword evidence="4" id="KW-0274">FAD</keyword>
<evidence type="ECO:0000256" key="2">
    <source>
        <dbReference type="ARBA" id="ARBA00009347"/>
    </source>
</evidence>
<dbReference type="Proteomes" id="UP000248021">
    <property type="component" value="Unassembled WGS sequence"/>
</dbReference>
<sequence>MTAVLQKRQPASPPPSIEAIAQRLSMQAARRAEDLDDDETFPAEDIAGLVASGMMAAPLPEALGGRDLGIGRVGVQQLATVLSLLGRGNLSVGQLYEGHVRALKLVLAYGTKVQRESAAADAHAGHLFGLWTVDGREPLRLGNPTTGGKLVGAKIQAAGAGYVTRPLITAQRSDGRTQLVLAKLPLGARASLASWRAHGMRASASGTVDFTGFEVDRAALIGEPGAFGREPLFSASAWRVAAVQLGGIEALFDALRLDIRQSGSRDNPLQLARAGEAAIAAETARLWVQRAALMAENPEGEAEAKVAYVQLARLAVERAGADVIARAHHAIGLPGFMRPHAVERLTRDLETYLRQPDPDGALTRAGAHVVAKDTPGAALWR</sequence>
<dbReference type="GO" id="GO:0003995">
    <property type="term" value="F:acyl-CoA dehydrogenase activity"/>
    <property type="evidence" value="ECO:0007669"/>
    <property type="project" value="TreeGrafter"/>
</dbReference>
<evidence type="ECO:0000256" key="3">
    <source>
        <dbReference type="ARBA" id="ARBA00022630"/>
    </source>
</evidence>
<feature type="domain" description="Acyl-CoA dehydrogenase/oxidase C-terminal" evidence="5">
    <location>
        <begin position="236"/>
        <end position="351"/>
    </location>
</feature>
<dbReference type="OrthoDB" id="2986495at2"/>